<feature type="domain" description="MsrB" evidence="8">
    <location>
        <begin position="1"/>
        <end position="117"/>
    </location>
</feature>
<sequence>MKPLNPEEKHILLEKGTEPPFSGKYYRHKAAGRYLCRQCGAPLYRSEDKFNSACGWPSFDDEIPGAVRRVPDADGVRTEIVCARCGGHLGHVFEGEHLTAKNVRHCVNSLSLVFQPAGEETTSPRGEVAIFAGGCFWGVEHLMKNFPGILQIEPGYTGGYEPHPTYEQVCSQLTGHAEAVRIVFDPKQVSYETLVKGFMEIHDPTQQNRQGPDVGSQYRSEIFYTTQAQRQTALAVIALLRSKGYPVVTQVTEASSFWPAEDYHHRYYERTGAQPYCHRRVKRF</sequence>
<comment type="catalytic activity">
    <reaction evidence="6 7">
        <text>[thioredoxin]-disulfide + L-methionine + H2O = L-methionine (S)-S-oxide + [thioredoxin]-dithiol</text>
        <dbReference type="Rhea" id="RHEA:19993"/>
        <dbReference type="Rhea" id="RHEA-COMP:10698"/>
        <dbReference type="Rhea" id="RHEA-COMP:10700"/>
        <dbReference type="ChEBI" id="CHEBI:15377"/>
        <dbReference type="ChEBI" id="CHEBI:29950"/>
        <dbReference type="ChEBI" id="CHEBI:50058"/>
        <dbReference type="ChEBI" id="CHEBI:57844"/>
        <dbReference type="ChEBI" id="CHEBI:58772"/>
        <dbReference type="EC" id="1.8.4.11"/>
    </reaction>
</comment>
<comment type="function">
    <text evidence="3 7">Has an important function as a repair enzyme for proteins that have been inactivated by oxidation. Catalyzes the reversible oxidation-reduction of methionine sulfoxide in proteins to methionine.</text>
</comment>
<evidence type="ECO:0000256" key="4">
    <source>
        <dbReference type="ARBA" id="ARBA00047806"/>
    </source>
</evidence>
<dbReference type="GO" id="GO:0008113">
    <property type="term" value="F:peptide-methionine (S)-S-oxide reductase activity"/>
    <property type="evidence" value="ECO:0007669"/>
    <property type="project" value="UniProtKB-UniRule"/>
</dbReference>
<evidence type="ECO:0000256" key="6">
    <source>
        <dbReference type="ARBA" id="ARBA00048782"/>
    </source>
</evidence>
<comment type="catalytic activity">
    <reaction evidence="5">
        <text>L-methionyl-[protein] + [thioredoxin]-disulfide + H2O = L-methionyl-(R)-S-oxide-[protein] + [thioredoxin]-dithiol</text>
        <dbReference type="Rhea" id="RHEA:24164"/>
        <dbReference type="Rhea" id="RHEA-COMP:10698"/>
        <dbReference type="Rhea" id="RHEA-COMP:10700"/>
        <dbReference type="Rhea" id="RHEA-COMP:12313"/>
        <dbReference type="Rhea" id="RHEA-COMP:12314"/>
        <dbReference type="ChEBI" id="CHEBI:15377"/>
        <dbReference type="ChEBI" id="CHEBI:16044"/>
        <dbReference type="ChEBI" id="CHEBI:29950"/>
        <dbReference type="ChEBI" id="CHEBI:45764"/>
        <dbReference type="ChEBI" id="CHEBI:50058"/>
        <dbReference type="EC" id="1.8.4.12"/>
    </reaction>
</comment>
<gene>
    <name evidence="7" type="primary">msrA</name>
    <name evidence="9" type="ORF">B5F75_00750</name>
</gene>
<dbReference type="AlphaFoldDB" id="A0A1Y4DE74"/>
<evidence type="ECO:0000256" key="3">
    <source>
        <dbReference type="ARBA" id="ARBA00024679"/>
    </source>
</evidence>
<evidence type="ECO:0000256" key="2">
    <source>
        <dbReference type="ARBA" id="ARBA00023268"/>
    </source>
</evidence>
<proteinExistence type="inferred from homology"/>
<dbReference type="RefSeq" id="WP_087286450.1">
    <property type="nucleotide sequence ID" value="NZ_NFJD01000001.1"/>
</dbReference>
<evidence type="ECO:0000256" key="5">
    <source>
        <dbReference type="ARBA" id="ARBA00048488"/>
    </source>
</evidence>
<keyword evidence="2" id="KW-0511">Multifunctional enzyme</keyword>
<dbReference type="EC" id="1.8.4.11" evidence="7"/>
<dbReference type="EMBL" id="NFJD01000001">
    <property type="protein sequence ID" value="OUO57336.1"/>
    <property type="molecule type" value="Genomic_DNA"/>
</dbReference>
<dbReference type="HAMAP" id="MF_01401">
    <property type="entry name" value="MsrA"/>
    <property type="match status" value="1"/>
</dbReference>
<dbReference type="InterPro" id="IPR036509">
    <property type="entry name" value="Met_Sox_Rdtase_MsrA_sf"/>
</dbReference>
<feature type="active site" evidence="7">
    <location>
        <position position="135"/>
    </location>
</feature>
<comment type="similarity">
    <text evidence="7">Belongs to the MsrA Met sulfoxide reductase family.</text>
</comment>
<dbReference type="InterPro" id="IPR002569">
    <property type="entry name" value="Met_Sox_Rdtase_MsrA_dom"/>
</dbReference>
<protein>
    <recommendedName>
        <fullName evidence="7">Peptide methionine sulfoxide reductase MsrA</fullName>
        <shortName evidence="7">Protein-methionine-S-oxide reductase</shortName>
        <ecNumber evidence="7">1.8.4.11</ecNumber>
    </recommendedName>
    <alternativeName>
        <fullName evidence="7">Peptide-methionine (S)-S-oxide reductase</fullName>
        <shortName evidence="7">Peptide Met(O) reductase</shortName>
    </alternativeName>
</protein>
<dbReference type="SUPFAM" id="SSF55068">
    <property type="entry name" value="Peptide methionine sulfoxide reductase"/>
    <property type="match status" value="1"/>
</dbReference>
<dbReference type="NCBIfam" id="NF004036">
    <property type="entry name" value="PRK05508.1"/>
    <property type="match status" value="1"/>
</dbReference>
<evidence type="ECO:0000313" key="9">
    <source>
        <dbReference type="EMBL" id="OUO57336.1"/>
    </source>
</evidence>
<dbReference type="GO" id="GO:0033743">
    <property type="term" value="F:peptide-methionine (R)-S-oxide reductase activity"/>
    <property type="evidence" value="ECO:0007669"/>
    <property type="project" value="UniProtKB-EC"/>
</dbReference>
<dbReference type="SUPFAM" id="SSF51316">
    <property type="entry name" value="Mss4-like"/>
    <property type="match status" value="1"/>
</dbReference>
<dbReference type="InterPro" id="IPR011057">
    <property type="entry name" value="Mss4-like_sf"/>
</dbReference>
<dbReference type="InterPro" id="IPR002579">
    <property type="entry name" value="Met_Sox_Rdtase_MsrB_dom"/>
</dbReference>
<reference evidence="10" key="1">
    <citation type="submission" date="2017-04" db="EMBL/GenBank/DDBJ databases">
        <title>Function of individual gut microbiota members based on whole genome sequencing of pure cultures obtained from chicken caecum.</title>
        <authorList>
            <person name="Medvecky M."/>
            <person name="Cejkova D."/>
            <person name="Polansky O."/>
            <person name="Karasova D."/>
            <person name="Kubasova T."/>
            <person name="Cizek A."/>
            <person name="Rychlik I."/>
        </authorList>
    </citation>
    <scope>NUCLEOTIDE SEQUENCE [LARGE SCALE GENOMIC DNA]</scope>
    <source>
        <strain evidence="10">An273</strain>
    </source>
</reference>
<dbReference type="Pfam" id="PF01641">
    <property type="entry name" value="SelR"/>
    <property type="match status" value="1"/>
</dbReference>
<dbReference type="Pfam" id="PF01625">
    <property type="entry name" value="PMSR"/>
    <property type="match status" value="1"/>
</dbReference>
<evidence type="ECO:0000256" key="7">
    <source>
        <dbReference type="HAMAP-Rule" id="MF_01401"/>
    </source>
</evidence>
<keyword evidence="1 7" id="KW-0560">Oxidoreductase</keyword>
<dbReference type="OrthoDB" id="4174719at2"/>
<dbReference type="Gene3D" id="2.170.150.20">
    <property type="entry name" value="Peptide methionine sulfoxide reductase"/>
    <property type="match status" value="1"/>
</dbReference>
<dbReference type="GO" id="GO:0033744">
    <property type="term" value="F:L-methionine:thioredoxin-disulfide S-oxidoreductase activity"/>
    <property type="evidence" value="ECO:0007669"/>
    <property type="project" value="RHEA"/>
</dbReference>
<organism evidence="9 10">
    <name type="scientific">Candidatus Avelusimicrobium gallicola</name>
    <dbReference type="NCBI Taxonomy" id="2562704"/>
    <lineage>
        <taxon>Bacteria</taxon>
        <taxon>Pseudomonadati</taxon>
        <taxon>Elusimicrobiota</taxon>
        <taxon>Elusimicrobia</taxon>
        <taxon>Elusimicrobiales</taxon>
        <taxon>Elusimicrobiaceae</taxon>
        <taxon>Candidatus Avelusimicrobium</taxon>
    </lineage>
</organism>
<dbReference type="PROSITE" id="PS51790">
    <property type="entry name" value="MSRB"/>
    <property type="match status" value="1"/>
</dbReference>
<dbReference type="PANTHER" id="PTHR43774:SF1">
    <property type="entry name" value="PEPTIDE METHIONINE SULFOXIDE REDUCTASE MSRA 2"/>
    <property type="match status" value="1"/>
</dbReference>
<evidence type="ECO:0000259" key="8">
    <source>
        <dbReference type="PROSITE" id="PS51790"/>
    </source>
</evidence>
<dbReference type="NCBIfam" id="TIGR00401">
    <property type="entry name" value="msrA"/>
    <property type="match status" value="1"/>
</dbReference>
<evidence type="ECO:0000256" key="1">
    <source>
        <dbReference type="ARBA" id="ARBA00023002"/>
    </source>
</evidence>
<comment type="caution">
    <text evidence="9">The sequence shown here is derived from an EMBL/GenBank/DDBJ whole genome shotgun (WGS) entry which is preliminary data.</text>
</comment>
<evidence type="ECO:0000313" key="10">
    <source>
        <dbReference type="Proteomes" id="UP000196368"/>
    </source>
</evidence>
<dbReference type="Proteomes" id="UP000196368">
    <property type="component" value="Unassembled WGS sequence"/>
</dbReference>
<dbReference type="Gene3D" id="3.30.1060.10">
    <property type="entry name" value="Peptide methionine sulphoxide reductase MsrA"/>
    <property type="match status" value="1"/>
</dbReference>
<dbReference type="PANTHER" id="PTHR43774">
    <property type="entry name" value="PEPTIDE METHIONINE SULFOXIDE REDUCTASE"/>
    <property type="match status" value="1"/>
</dbReference>
<accession>A0A1Y4DE74</accession>
<comment type="catalytic activity">
    <reaction evidence="4 7">
        <text>L-methionyl-[protein] + [thioredoxin]-disulfide + H2O = L-methionyl-(S)-S-oxide-[protein] + [thioredoxin]-dithiol</text>
        <dbReference type="Rhea" id="RHEA:14217"/>
        <dbReference type="Rhea" id="RHEA-COMP:10698"/>
        <dbReference type="Rhea" id="RHEA-COMP:10700"/>
        <dbReference type="Rhea" id="RHEA-COMP:12313"/>
        <dbReference type="Rhea" id="RHEA-COMP:12315"/>
        <dbReference type="ChEBI" id="CHEBI:15377"/>
        <dbReference type="ChEBI" id="CHEBI:16044"/>
        <dbReference type="ChEBI" id="CHEBI:29950"/>
        <dbReference type="ChEBI" id="CHEBI:44120"/>
        <dbReference type="ChEBI" id="CHEBI:50058"/>
        <dbReference type="EC" id="1.8.4.11"/>
    </reaction>
</comment>
<dbReference type="NCBIfam" id="NF004042">
    <property type="entry name" value="PRK05550.1"/>
    <property type="match status" value="1"/>
</dbReference>
<name>A0A1Y4DE74_9BACT</name>
<keyword evidence="10" id="KW-1185">Reference proteome</keyword>